<sequence>MRHTLKATFKHRSKAQHALDELLASGYSRAGTAISDADGVGASIRHTMARLFTARHHVSSGAPAQARHLVTLTADTEADAGRAMGIIGRYAPVGIEDRLDEWEKDSAPRMRPDYPRGAEPGALQFRGREASHYFGTQNAESPPTGNTFEETMGSVSRWEPLDDEMPLAGRLAQLADRDRAGDGDTMTAYDYGKAMHDNDRNRNRSWDEVAADLRSGWEMRDTGASTWNESDAAIRRGWDAVSPEIDDDSYYRTHWNASYAPACLYGSEASRSERYRSHHWEGVDAQRKIERETRHAGQLSSWETFRDAVSHGWNRIRT</sequence>
<evidence type="ECO:0000313" key="2">
    <source>
        <dbReference type="Proteomes" id="UP001596086"/>
    </source>
</evidence>
<keyword evidence="2" id="KW-1185">Reference proteome</keyword>
<proteinExistence type="predicted"/>
<accession>A0ABW0S2U8</accession>
<organism evidence="1 2">
    <name type="scientific">Massilia aerilata</name>
    <dbReference type="NCBI Taxonomy" id="453817"/>
    <lineage>
        <taxon>Bacteria</taxon>
        <taxon>Pseudomonadati</taxon>
        <taxon>Pseudomonadota</taxon>
        <taxon>Betaproteobacteria</taxon>
        <taxon>Burkholderiales</taxon>
        <taxon>Oxalobacteraceae</taxon>
        <taxon>Telluria group</taxon>
        <taxon>Massilia</taxon>
    </lineage>
</organism>
<protein>
    <submittedName>
        <fullName evidence="1">Uncharacterized protein</fullName>
    </submittedName>
</protein>
<reference evidence="2" key="1">
    <citation type="journal article" date="2019" name="Int. J. Syst. Evol. Microbiol.">
        <title>The Global Catalogue of Microorganisms (GCM) 10K type strain sequencing project: providing services to taxonomists for standard genome sequencing and annotation.</title>
        <authorList>
            <consortium name="The Broad Institute Genomics Platform"/>
            <consortium name="The Broad Institute Genome Sequencing Center for Infectious Disease"/>
            <person name="Wu L."/>
            <person name="Ma J."/>
        </authorList>
    </citation>
    <scope>NUCLEOTIDE SEQUENCE [LARGE SCALE GENOMIC DNA]</scope>
    <source>
        <strain evidence="2">CGMCC 4.5798</strain>
    </source>
</reference>
<comment type="caution">
    <text evidence="1">The sequence shown here is derived from an EMBL/GenBank/DDBJ whole genome shotgun (WGS) entry which is preliminary data.</text>
</comment>
<evidence type="ECO:0000313" key="1">
    <source>
        <dbReference type="EMBL" id="MFC5549607.1"/>
    </source>
</evidence>
<name>A0ABW0S2U8_9BURK</name>
<dbReference type="EMBL" id="JBHSMZ010000009">
    <property type="protein sequence ID" value="MFC5549607.1"/>
    <property type="molecule type" value="Genomic_DNA"/>
</dbReference>
<dbReference type="Proteomes" id="UP001596086">
    <property type="component" value="Unassembled WGS sequence"/>
</dbReference>
<dbReference type="RefSeq" id="WP_379771695.1">
    <property type="nucleotide sequence ID" value="NZ_JBHSMZ010000009.1"/>
</dbReference>
<gene>
    <name evidence="1" type="ORF">ACFPO9_13910</name>
</gene>